<sequence>MAKKKILAKAATATAALMISLGAVASDDHGGGHRDGHNTATVIGKPGLSDKVSRTIDINMTDAMRFMPSDVEVKAGETVRFNVTNSGRIRHEMVLGTEANLDAHYQMMLSDSGMRHEEPNSISLPSGKTGEIVWQFDKAGRVAFACLEPGHYPAGMKGAVSIK</sequence>
<evidence type="ECO:0000313" key="9">
    <source>
        <dbReference type="EMBL" id="MDH0740286.1"/>
    </source>
</evidence>
<organism evidence="9 10">
    <name type="scientific">Achromobacter spanius</name>
    <dbReference type="NCBI Taxonomy" id="217203"/>
    <lineage>
        <taxon>Bacteria</taxon>
        <taxon>Pseudomonadati</taxon>
        <taxon>Pseudomonadota</taxon>
        <taxon>Betaproteobacteria</taxon>
        <taxon>Burkholderiales</taxon>
        <taxon>Alcaligenaceae</taxon>
        <taxon>Achromobacter</taxon>
    </lineage>
</organism>
<comment type="subcellular location">
    <subcellularLocation>
        <location evidence="1">Periplasm</location>
    </subcellularLocation>
</comment>
<dbReference type="GO" id="GO:0005507">
    <property type="term" value="F:copper ion binding"/>
    <property type="evidence" value="ECO:0007669"/>
    <property type="project" value="InterPro"/>
</dbReference>
<keyword evidence="7" id="KW-0732">Signal</keyword>
<comment type="caution">
    <text evidence="9">The sequence shown here is derived from an EMBL/GenBank/DDBJ whole genome shotgun (WGS) entry which is preliminary data.</text>
</comment>
<keyword evidence="2" id="KW-0813">Transport</keyword>
<keyword evidence="5" id="KW-0249">Electron transport</keyword>
<feature type="domain" description="Blue (type 1) copper" evidence="8">
    <location>
        <begin position="57"/>
        <end position="162"/>
    </location>
</feature>
<name>A0AA42LVJ8_9BURK</name>
<accession>A0AA42LVJ8</accession>
<evidence type="ECO:0000256" key="5">
    <source>
        <dbReference type="ARBA" id="ARBA00022982"/>
    </source>
</evidence>
<evidence type="ECO:0000256" key="7">
    <source>
        <dbReference type="SAM" id="SignalP"/>
    </source>
</evidence>
<evidence type="ECO:0000256" key="3">
    <source>
        <dbReference type="ARBA" id="ARBA00022723"/>
    </source>
</evidence>
<dbReference type="InterPro" id="IPR028871">
    <property type="entry name" value="BlueCu_1_BS"/>
</dbReference>
<evidence type="ECO:0000256" key="2">
    <source>
        <dbReference type="ARBA" id="ARBA00022448"/>
    </source>
</evidence>
<gene>
    <name evidence="9" type="ORF">N5D93_31125</name>
</gene>
<protein>
    <submittedName>
        <fullName evidence="9">Cupredoxin family protein</fullName>
    </submittedName>
</protein>
<evidence type="ECO:0000256" key="1">
    <source>
        <dbReference type="ARBA" id="ARBA00004418"/>
    </source>
</evidence>
<feature type="signal peptide" evidence="7">
    <location>
        <begin position="1"/>
        <end position="25"/>
    </location>
</feature>
<evidence type="ECO:0000256" key="6">
    <source>
        <dbReference type="ARBA" id="ARBA00023008"/>
    </source>
</evidence>
<dbReference type="RefSeq" id="WP_279997663.1">
    <property type="nucleotide sequence ID" value="NZ_JAOCDZ010000041.1"/>
</dbReference>
<evidence type="ECO:0000313" key="10">
    <source>
        <dbReference type="Proteomes" id="UP001161094"/>
    </source>
</evidence>
<dbReference type="PANTHER" id="PTHR38439">
    <property type="entry name" value="AURACYANIN-B"/>
    <property type="match status" value="1"/>
</dbReference>
<evidence type="ECO:0000256" key="4">
    <source>
        <dbReference type="ARBA" id="ARBA00022764"/>
    </source>
</evidence>
<evidence type="ECO:0000259" key="8">
    <source>
        <dbReference type="Pfam" id="PF00127"/>
    </source>
</evidence>
<dbReference type="Gene3D" id="2.60.40.420">
    <property type="entry name" value="Cupredoxins - blue copper proteins"/>
    <property type="match status" value="1"/>
</dbReference>
<dbReference type="PROSITE" id="PS00196">
    <property type="entry name" value="COPPER_BLUE"/>
    <property type="match status" value="1"/>
</dbReference>
<keyword evidence="4" id="KW-0574">Periplasm</keyword>
<keyword evidence="3" id="KW-0479">Metal-binding</keyword>
<dbReference type="InterPro" id="IPR050845">
    <property type="entry name" value="Cu-binding_ET"/>
</dbReference>
<reference evidence="9" key="1">
    <citation type="submission" date="2022-09" db="EMBL/GenBank/DDBJ databases">
        <title>Intensive care unit water sources are persistently colonized with multi-drug resistant bacteria and are the site of extensive horizontal gene transfer of antibiotic resistance genes.</title>
        <authorList>
            <person name="Diorio-Toth L."/>
        </authorList>
    </citation>
    <scope>NUCLEOTIDE SEQUENCE</scope>
    <source>
        <strain evidence="9">GD03843</strain>
    </source>
</reference>
<dbReference type="InterPro" id="IPR008972">
    <property type="entry name" value="Cupredoxin"/>
</dbReference>
<dbReference type="EMBL" id="JAOCDZ010000041">
    <property type="protein sequence ID" value="MDH0740286.1"/>
    <property type="molecule type" value="Genomic_DNA"/>
</dbReference>
<dbReference type="PANTHER" id="PTHR38439:SF3">
    <property type="entry name" value="COPPER-RESISTANT CUPROPROTEIN COPI"/>
    <property type="match status" value="1"/>
</dbReference>
<dbReference type="Pfam" id="PF00127">
    <property type="entry name" value="Copper-bind"/>
    <property type="match status" value="1"/>
</dbReference>
<dbReference type="SUPFAM" id="SSF49503">
    <property type="entry name" value="Cupredoxins"/>
    <property type="match status" value="1"/>
</dbReference>
<dbReference type="CDD" id="cd04211">
    <property type="entry name" value="Cupredoxin_like_2"/>
    <property type="match status" value="1"/>
</dbReference>
<proteinExistence type="predicted"/>
<dbReference type="Proteomes" id="UP001161094">
    <property type="component" value="Unassembled WGS sequence"/>
</dbReference>
<dbReference type="AlphaFoldDB" id="A0AA42LVJ8"/>
<dbReference type="GO" id="GO:0042597">
    <property type="term" value="C:periplasmic space"/>
    <property type="evidence" value="ECO:0007669"/>
    <property type="project" value="UniProtKB-SubCell"/>
</dbReference>
<dbReference type="InterPro" id="IPR000923">
    <property type="entry name" value="BlueCu_1"/>
</dbReference>
<feature type="chain" id="PRO_5041343671" evidence="7">
    <location>
        <begin position="26"/>
        <end position="163"/>
    </location>
</feature>
<dbReference type="GO" id="GO:0009055">
    <property type="term" value="F:electron transfer activity"/>
    <property type="evidence" value="ECO:0007669"/>
    <property type="project" value="InterPro"/>
</dbReference>
<keyword evidence="6" id="KW-0186">Copper</keyword>